<proteinExistence type="predicted"/>
<dbReference type="Proteomes" id="UP000186136">
    <property type="component" value="Unassembled WGS sequence"/>
</dbReference>
<feature type="compositionally biased region" description="Acidic residues" evidence="1">
    <location>
        <begin position="198"/>
        <end position="215"/>
    </location>
</feature>
<comment type="caution">
    <text evidence="2">The sequence shown here is derived from an EMBL/GenBank/DDBJ whole genome shotgun (WGS) entry which is preliminary data.</text>
</comment>
<feature type="compositionally biased region" description="Basic and acidic residues" evidence="1">
    <location>
        <begin position="53"/>
        <end position="63"/>
    </location>
</feature>
<gene>
    <name evidence="2" type="ORF">PMKS-003462</name>
</gene>
<feature type="region of interest" description="Disordered" evidence="1">
    <location>
        <begin position="192"/>
        <end position="220"/>
    </location>
</feature>
<dbReference type="OrthoDB" id="10434439at2759"/>
<evidence type="ECO:0000313" key="2">
    <source>
        <dbReference type="EMBL" id="GAV29956.1"/>
    </source>
</evidence>
<dbReference type="AlphaFoldDB" id="A0A1Q2YK70"/>
<protein>
    <submittedName>
        <fullName evidence="2">Uncharacterized protein</fullName>
    </submittedName>
</protein>
<organism evidence="2 3">
    <name type="scientific">Pichia membranifaciens</name>
    <dbReference type="NCBI Taxonomy" id="4926"/>
    <lineage>
        <taxon>Eukaryota</taxon>
        <taxon>Fungi</taxon>
        <taxon>Dikarya</taxon>
        <taxon>Ascomycota</taxon>
        <taxon>Saccharomycotina</taxon>
        <taxon>Pichiomycetes</taxon>
        <taxon>Pichiales</taxon>
        <taxon>Pichiaceae</taxon>
        <taxon>Pichia</taxon>
    </lineage>
</organism>
<evidence type="ECO:0000313" key="3">
    <source>
        <dbReference type="Proteomes" id="UP000186136"/>
    </source>
</evidence>
<sequence>MSYDNILGLDSYSEADTSFIFATDESSQANPDLNLNSEPLFEDESSGEEEILEAQRERDLSQSHVVPDREPLRVIYNLNRHKPFKNRGRKSKEKYVFDPKLSALENLRKIPAFEDIEDMFKPKSGLFEREDQLEEYQNAVYKNMICKEYATLRSYFCVLRQFKNFIEESTDRPYESNTDTTISNFVEFINNHSKKDSDNEEVGNNENENENEYETESNNLDLDLDEMDKENRDPNLNLDNVEENFRQREEEGRLGEDRYDDVAFERDTPETVPSRHPGNLLAERLRHHQHEYAYCGGACAEAVAEVLQRHERAVQGCDAGDEESDGDDERVD</sequence>
<name>A0A1Q2YK70_9ASCO</name>
<feature type="compositionally biased region" description="Polar residues" evidence="1">
    <location>
        <begin position="26"/>
        <end position="37"/>
    </location>
</feature>
<feature type="region of interest" description="Disordered" evidence="1">
    <location>
        <begin position="26"/>
        <end position="63"/>
    </location>
</feature>
<reference evidence="2 3" key="1">
    <citation type="submission" date="2016-08" db="EMBL/GenBank/DDBJ databases">
        <title>Whole genome shotgun sequence of Pichia membranifaciens KS47-1.</title>
        <authorList>
            <person name="Konishi M."/>
            <person name="Ishida M."/>
            <person name="Arakawa T."/>
            <person name="Kato Y."/>
            <person name="Horiuchi J."/>
        </authorList>
    </citation>
    <scope>NUCLEOTIDE SEQUENCE [LARGE SCALE GENOMIC DNA]</scope>
    <source>
        <strain evidence="2 3">KS47-1</strain>
    </source>
</reference>
<accession>A0A1Q2YK70</accession>
<feature type="compositionally biased region" description="Acidic residues" evidence="1">
    <location>
        <begin position="40"/>
        <end position="52"/>
    </location>
</feature>
<evidence type="ECO:0000256" key="1">
    <source>
        <dbReference type="SAM" id="MobiDB-lite"/>
    </source>
</evidence>
<dbReference type="EMBL" id="BDGI01000149">
    <property type="protein sequence ID" value="GAV29956.1"/>
    <property type="molecule type" value="Genomic_DNA"/>
</dbReference>
<keyword evidence="3" id="KW-1185">Reference proteome</keyword>